<dbReference type="GO" id="GO:0006606">
    <property type="term" value="P:protein import into nucleus"/>
    <property type="evidence" value="ECO:0007669"/>
    <property type="project" value="TreeGrafter"/>
</dbReference>
<dbReference type="GO" id="GO:0042273">
    <property type="term" value="P:ribosomal large subunit biogenesis"/>
    <property type="evidence" value="ECO:0007669"/>
    <property type="project" value="TreeGrafter"/>
</dbReference>
<dbReference type="PANTHER" id="PTHR13347:SF1">
    <property type="entry name" value="HEAT REPEAT-CONTAINING PROTEIN 3"/>
    <property type="match status" value="1"/>
</dbReference>
<evidence type="ECO:0000313" key="4">
    <source>
        <dbReference type="EMBL" id="CCI48930.1"/>
    </source>
</evidence>
<organism evidence="4 5">
    <name type="scientific">Albugo candida</name>
    <dbReference type="NCBI Taxonomy" id="65357"/>
    <lineage>
        <taxon>Eukaryota</taxon>
        <taxon>Sar</taxon>
        <taxon>Stramenopiles</taxon>
        <taxon>Oomycota</taxon>
        <taxon>Peronosporomycetes</taxon>
        <taxon>Albuginales</taxon>
        <taxon>Albuginaceae</taxon>
        <taxon>Albugo</taxon>
    </lineage>
</organism>
<dbReference type="InterPro" id="IPR057990">
    <property type="entry name" value="TPR_SYO1"/>
</dbReference>
<comment type="caution">
    <text evidence="4">The sequence shown here is derived from an EMBL/GenBank/DDBJ whole genome shotgun (WGS) entry which is preliminary data.</text>
</comment>
<dbReference type="InterPro" id="IPR052616">
    <property type="entry name" value="SYO1-like"/>
</dbReference>
<feature type="region of interest" description="Disordered" evidence="2">
    <location>
        <begin position="1"/>
        <end position="26"/>
    </location>
</feature>
<name>A0A024GQ94_9STRA</name>
<proteinExistence type="inferred from homology"/>
<dbReference type="Proteomes" id="UP000053237">
    <property type="component" value="Unassembled WGS sequence"/>
</dbReference>
<evidence type="ECO:0000256" key="2">
    <source>
        <dbReference type="SAM" id="MobiDB-lite"/>
    </source>
</evidence>
<dbReference type="STRING" id="65357.A0A024GQ94"/>
<evidence type="ECO:0000259" key="3">
    <source>
        <dbReference type="Pfam" id="PF25567"/>
    </source>
</evidence>
<comment type="similarity">
    <text evidence="1">Belongs to the nuclear import and ribosome assembly adapter family.</text>
</comment>
<accession>A0A024GQ94</accession>
<dbReference type="PANTHER" id="PTHR13347">
    <property type="entry name" value="HEAT REPEAT-CONTAINING PROTEIN 3"/>
    <property type="match status" value="1"/>
</dbReference>
<feature type="compositionally biased region" description="Basic residues" evidence="2">
    <location>
        <begin position="1"/>
        <end position="15"/>
    </location>
</feature>
<protein>
    <recommendedName>
        <fullName evidence="3">SYO1-like TPR repeats domain-containing protein</fullName>
    </recommendedName>
</protein>
<dbReference type="Gene3D" id="1.25.10.10">
    <property type="entry name" value="Leucine-rich Repeat Variant"/>
    <property type="match status" value="1"/>
</dbReference>
<dbReference type="AlphaFoldDB" id="A0A024GQ94"/>
<dbReference type="EMBL" id="CAIX01000257">
    <property type="protein sequence ID" value="CCI48930.1"/>
    <property type="molecule type" value="Genomic_DNA"/>
</dbReference>
<feature type="compositionally biased region" description="Polar residues" evidence="2">
    <location>
        <begin position="16"/>
        <end position="26"/>
    </location>
</feature>
<evidence type="ECO:0000313" key="5">
    <source>
        <dbReference type="Proteomes" id="UP000053237"/>
    </source>
</evidence>
<dbReference type="GO" id="GO:0051082">
    <property type="term" value="F:unfolded protein binding"/>
    <property type="evidence" value="ECO:0007669"/>
    <property type="project" value="TreeGrafter"/>
</dbReference>
<dbReference type="SUPFAM" id="SSF48371">
    <property type="entry name" value="ARM repeat"/>
    <property type="match status" value="1"/>
</dbReference>
<reference evidence="4 5" key="1">
    <citation type="submission" date="2012-05" db="EMBL/GenBank/DDBJ databases">
        <title>Recombination and specialization in a pathogen metapopulation.</title>
        <authorList>
            <person name="Gardiner A."/>
            <person name="Kemen E."/>
            <person name="Schultz-Larsen T."/>
            <person name="MacLean D."/>
            <person name="Van Oosterhout C."/>
            <person name="Jones J.D.G."/>
        </authorList>
    </citation>
    <scope>NUCLEOTIDE SEQUENCE [LARGE SCALE GENOMIC DNA]</scope>
    <source>
        <strain evidence="4 5">Ac Nc2</strain>
    </source>
</reference>
<evidence type="ECO:0000256" key="1">
    <source>
        <dbReference type="ARBA" id="ARBA00049983"/>
    </source>
</evidence>
<dbReference type="Pfam" id="PF25567">
    <property type="entry name" value="TPR_SYO1"/>
    <property type="match status" value="1"/>
</dbReference>
<dbReference type="InterPro" id="IPR011989">
    <property type="entry name" value="ARM-like"/>
</dbReference>
<sequence length="626" mass="70211">MGKATKRTTRIKKPQRVTSSSKNTITSEDDPLLQGLVDLHGSVRETTCVVIANMFGDALDPSDLNVQKQFDRMVRGGLCEKLIPRIVDPLKMVRLHALGALRNLSVAGGVSFCETLIRSNVITPLIKVLTSNGVADTFNSTKMHAEALQMLEQAIALLTNLCESSPHAIHETLQGNLIHPIMQIIRLGAQEPQVHTETLRCMMLLTDHNPILNAMFASNAMFSLTLNEVLDVNVSLYRKLLVIAIIVNVPSMKQAENQIQKCIPHLEKALEFNASNVIQQAQHVRQVWETAQKTLLEEECLIEDGELSSNEREAIKNAQAICRSWRENVQTIVLAMELVAELAVFDEDAIDEEEWGSDEEEIMEQYASSQMNTDSDGSNKLTRAHIAINQSRVFHLCRQILQGLVSVPDFNNVIAGDFVTMRIRVCNALNNLIQIPQCEVSSEAFAIFHNLCTIYKHFPTISLPQMKAANSVDLEIAITSAMQSILRRYDSIRLEPQHFEYLLKRVHATNDSEATMNLIGILSCIGTRSRDRNENALIGERLFSRLNDTNLEVVVAALNAIFDIYADESFDTIFKSMNALSALETTLAMCRNKLTAEHLKMDRDVIAHVKESLLNLKRFIKYKKAH</sequence>
<gene>
    <name evidence="4" type="ORF">BN9_101390</name>
</gene>
<dbReference type="InParanoid" id="A0A024GQ94"/>
<dbReference type="InterPro" id="IPR016024">
    <property type="entry name" value="ARM-type_fold"/>
</dbReference>
<feature type="domain" description="SYO1-like TPR repeats" evidence="3">
    <location>
        <begin position="414"/>
        <end position="625"/>
    </location>
</feature>
<keyword evidence="5" id="KW-1185">Reference proteome</keyword>